<evidence type="ECO:0000313" key="2">
    <source>
        <dbReference type="Proteomes" id="UP000259328"/>
    </source>
</evidence>
<protein>
    <submittedName>
        <fullName evidence="1">Uncharacterized protein</fullName>
    </submittedName>
</protein>
<reference evidence="2" key="1">
    <citation type="submission" date="2018-06" db="EMBL/GenBank/DDBJ databases">
        <authorList>
            <consortium name="Pathogen Informatics"/>
        </authorList>
    </citation>
    <scope>NUCLEOTIDE SEQUENCE [LARGE SCALE GENOMIC DNA]</scope>
    <source>
        <strain evidence="2">NCTC10124</strain>
    </source>
</reference>
<dbReference type="AlphaFoldDB" id="A0A3B0P8F7"/>
<dbReference type="Proteomes" id="UP000259328">
    <property type="component" value="Chromosome"/>
</dbReference>
<gene>
    <name evidence="1" type="ORF">NCTC10124_01168</name>
</gene>
<evidence type="ECO:0000313" key="1">
    <source>
        <dbReference type="EMBL" id="SYV93428.1"/>
    </source>
</evidence>
<sequence>MVSPAKTGAVSLTLSQPKLATTFPDTVLTDIPVTSAKV</sequence>
<name>A0A3B0P8F7_MYCSY</name>
<proteinExistence type="predicted"/>
<accession>A0A3B0P8F7</accession>
<organism evidence="1 2">
    <name type="scientific">Mycoplasmopsis synoviae</name>
    <name type="common">Mycoplasma synoviae</name>
    <dbReference type="NCBI Taxonomy" id="2109"/>
    <lineage>
        <taxon>Bacteria</taxon>
        <taxon>Bacillati</taxon>
        <taxon>Mycoplasmatota</taxon>
        <taxon>Mycoplasmoidales</taxon>
        <taxon>Metamycoplasmataceae</taxon>
        <taxon>Mycoplasmopsis</taxon>
    </lineage>
</organism>
<dbReference type="EMBL" id="LS991953">
    <property type="protein sequence ID" value="SYV93428.1"/>
    <property type="molecule type" value="Genomic_DNA"/>
</dbReference>